<dbReference type="Pfam" id="PF23154">
    <property type="entry name" value="KANSL3_1st"/>
    <property type="match status" value="1"/>
</dbReference>
<evidence type="ECO:0000313" key="4">
    <source>
        <dbReference type="Proteomes" id="UP000271162"/>
    </source>
</evidence>
<sequence length="794" mass="89193">MPRVLVHWVADPGEFLLRKLWNFSQRYTRPIRSPSPQLTRHLVRAAEEKEKSLGETAEASAPSKEETKDVEELENKKGEETAADPKLLEEKAIDCTPDLETSDHPIVSSETHKSDVPECSASASDLETVQTAVEVQHEPDQKEVENVEQRKAAGRDVVDPAPVAQVGRLSSRTVRPSSRFVNSDFVSPLRKKRRTTDDSKKAVPKKEGDIANTDAPEQVLESAANALKAEQALEAAASSNTTANATAKKQPVPFKRSHVMKTRRGAREKPTIRLKIVFGRSPSVRLVEANSSGKAEPTVPSEVSSLPQPLKRKSPAKRYISPWSQYVPSVKPVLGNIYYSDGTVEKLGVSVNAVMDRLLAEVCQDGITRHSTIINKREKKKRNMEKARERVHRLKEEREARAAQGIPTMTATSQSSQSQQQQELGPRIRSGRHRLLQKDFLYPSLKREMKAEKKKPQRCNDRNAAPDNFFRELLLPHRGTNEPLEETWNEFDVDADDGLDVTTIDAVHIPKLDDYVAPPEPDESAEPVAAAVEKMLMRPPIYCQEDGISFLYERALEQPELRRNLLSMAIDCISALHVARLSACGREAAVIIYNAVTHQAVKMRDVICMFSREREEAVFWMHRYLVEMLPVELLATYLFLLRHTRLLNCQVKSIIRSTQNDTSPWPEITSIIGKYVEVSVVEPDAAELDRTIVPGSLSDVVFVLVAPNISVGDFSVRERYHDTIFKWLREIGNPASVVVRLKLDDSFSAALSEVFFTAVNIISRAVTKLVREYKQKRIVLVGWGTTCCFNHVVS</sequence>
<name>A0A0N4XHV6_NIPBR</name>
<accession>A0A0N4XHV6</accession>
<dbReference type="Proteomes" id="UP000271162">
    <property type="component" value="Unassembled WGS sequence"/>
</dbReference>
<feature type="region of interest" description="Disordered" evidence="1">
    <location>
        <begin position="399"/>
        <end position="428"/>
    </location>
</feature>
<proteinExistence type="predicted"/>
<evidence type="ECO:0000313" key="3">
    <source>
        <dbReference type="EMBL" id="VDL65698.1"/>
    </source>
</evidence>
<feature type="compositionally biased region" description="Polar residues" evidence="1">
    <location>
        <begin position="168"/>
        <end position="185"/>
    </location>
</feature>
<organism evidence="5">
    <name type="scientific">Nippostrongylus brasiliensis</name>
    <name type="common">Rat hookworm</name>
    <dbReference type="NCBI Taxonomy" id="27835"/>
    <lineage>
        <taxon>Eukaryota</taxon>
        <taxon>Metazoa</taxon>
        <taxon>Ecdysozoa</taxon>
        <taxon>Nematoda</taxon>
        <taxon>Chromadorea</taxon>
        <taxon>Rhabditida</taxon>
        <taxon>Rhabditina</taxon>
        <taxon>Rhabditomorpha</taxon>
        <taxon>Strongyloidea</taxon>
        <taxon>Heligmosomidae</taxon>
        <taxon>Nippostrongylus</taxon>
    </lineage>
</organism>
<feature type="region of interest" description="Disordered" evidence="1">
    <location>
        <begin position="38"/>
        <end position="211"/>
    </location>
</feature>
<evidence type="ECO:0000259" key="2">
    <source>
        <dbReference type="Pfam" id="PF23154"/>
    </source>
</evidence>
<reference evidence="3 4" key="2">
    <citation type="submission" date="2018-11" db="EMBL/GenBank/DDBJ databases">
        <authorList>
            <consortium name="Pathogen Informatics"/>
        </authorList>
    </citation>
    <scope>NUCLEOTIDE SEQUENCE [LARGE SCALE GENOMIC DNA]</scope>
</reference>
<feature type="compositionally biased region" description="Low complexity" evidence="1">
    <location>
        <begin position="413"/>
        <end position="422"/>
    </location>
</feature>
<keyword evidence="4" id="KW-1185">Reference proteome</keyword>
<dbReference type="AlphaFoldDB" id="A0A0N4XHV6"/>
<feature type="compositionally biased region" description="Basic and acidic residues" evidence="1">
    <location>
        <begin position="195"/>
        <end position="209"/>
    </location>
</feature>
<feature type="region of interest" description="Disordered" evidence="1">
    <location>
        <begin position="290"/>
        <end position="310"/>
    </location>
</feature>
<protein>
    <submittedName>
        <fullName evidence="5">LD05087p (inferred by orthology to a D. melanogaster protein)</fullName>
    </submittedName>
</protein>
<dbReference type="WBParaSite" id="NBR_0000210801-mRNA-1">
    <property type="protein sequence ID" value="NBR_0000210801-mRNA-1"/>
    <property type="gene ID" value="NBR_0000210801"/>
</dbReference>
<feature type="compositionally biased region" description="Polar residues" evidence="1">
    <location>
        <begin position="121"/>
        <end position="133"/>
    </location>
</feature>
<dbReference type="EMBL" id="UYSL01002170">
    <property type="protein sequence ID" value="VDL65698.1"/>
    <property type="molecule type" value="Genomic_DNA"/>
</dbReference>
<dbReference type="InterPro" id="IPR056519">
    <property type="entry name" value="KANSL3_1st"/>
</dbReference>
<feature type="compositionally biased region" description="Basic and acidic residues" evidence="1">
    <location>
        <begin position="44"/>
        <end position="53"/>
    </location>
</feature>
<gene>
    <name evidence="3" type="ORF">NBR_LOCUS2109</name>
</gene>
<dbReference type="STRING" id="27835.A0A0N4XHV6"/>
<evidence type="ECO:0000313" key="5">
    <source>
        <dbReference type="WBParaSite" id="NBR_0000210801-mRNA-1"/>
    </source>
</evidence>
<reference evidence="5" key="1">
    <citation type="submission" date="2017-02" db="UniProtKB">
        <authorList>
            <consortium name="WormBaseParasite"/>
        </authorList>
    </citation>
    <scope>IDENTIFICATION</scope>
</reference>
<feature type="compositionally biased region" description="Basic and acidic residues" evidence="1">
    <location>
        <begin position="135"/>
        <end position="158"/>
    </location>
</feature>
<feature type="domain" description="KANSL3 helical" evidence="2">
    <location>
        <begin position="520"/>
        <end position="681"/>
    </location>
</feature>
<evidence type="ECO:0000256" key="1">
    <source>
        <dbReference type="SAM" id="MobiDB-lite"/>
    </source>
</evidence>